<organism evidence="1 2">
    <name type="scientific">Lentinus tigrinus ALCF2SS1-6</name>
    <dbReference type="NCBI Taxonomy" id="1328759"/>
    <lineage>
        <taxon>Eukaryota</taxon>
        <taxon>Fungi</taxon>
        <taxon>Dikarya</taxon>
        <taxon>Basidiomycota</taxon>
        <taxon>Agaricomycotina</taxon>
        <taxon>Agaricomycetes</taxon>
        <taxon>Polyporales</taxon>
        <taxon>Polyporaceae</taxon>
        <taxon>Lentinus</taxon>
    </lineage>
</organism>
<gene>
    <name evidence="1" type="ORF">L227DRAFT_347558</name>
</gene>
<sequence length="163" mass="18404">MCCRTRLVYEVTTNNYEVRGSGGSKLGRSAATATATTLVQYSFFSRYVSYYRICRTVLVRAWTLDAWFPGRAFFLTISHCFATNDDSRFVTSYVPGYACGILKMIQLSGFLLSSATLPLAYVMYAHISRNMWVLVETVQMLSSWIGRICYGPGVSRRCDAFPQ</sequence>
<evidence type="ECO:0000313" key="2">
    <source>
        <dbReference type="Proteomes" id="UP000313359"/>
    </source>
</evidence>
<evidence type="ECO:0000313" key="1">
    <source>
        <dbReference type="EMBL" id="RPD54483.1"/>
    </source>
</evidence>
<dbReference type="AlphaFoldDB" id="A0A5C2RSA5"/>
<name>A0A5C2RSA5_9APHY</name>
<keyword evidence="2" id="KW-1185">Reference proteome</keyword>
<protein>
    <submittedName>
        <fullName evidence="1">Uncharacterized protein</fullName>
    </submittedName>
</protein>
<dbReference type="EMBL" id="ML122305">
    <property type="protein sequence ID" value="RPD54483.1"/>
    <property type="molecule type" value="Genomic_DNA"/>
</dbReference>
<accession>A0A5C2RSA5</accession>
<reference evidence="1" key="1">
    <citation type="journal article" date="2018" name="Genome Biol. Evol.">
        <title>Genomics and development of Lentinus tigrinus, a white-rot wood-decaying mushroom with dimorphic fruiting bodies.</title>
        <authorList>
            <person name="Wu B."/>
            <person name="Xu Z."/>
            <person name="Knudson A."/>
            <person name="Carlson A."/>
            <person name="Chen N."/>
            <person name="Kovaka S."/>
            <person name="LaButti K."/>
            <person name="Lipzen A."/>
            <person name="Pennachio C."/>
            <person name="Riley R."/>
            <person name="Schakwitz W."/>
            <person name="Umezawa K."/>
            <person name="Ohm R.A."/>
            <person name="Grigoriev I.V."/>
            <person name="Nagy L.G."/>
            <person name="Gibbons J."/>
            <person name="Hibbett D."/>
        </authorList>
    </citation>
    <scope>NUCLEOTIDE SEQUENCE [LARGE SCALE GENOMIC DNA]</scope>
    <source>
        <strain evidence="1">ALCF2SS1-6</strain>
    </source>
</reference>
<dbReference type="Proteomes" id="UP000313359">
    <property type="component" value="Unassembled WGS sequence"/>
</dbReference>
<proteinExistence type="predicted"/>